<dbReference type="PROSITE" id="PS51257">
    <property type="entry name" value="PROKAR_LIPOPROTEIN"/>
    <property type="match status" value="1"/>
</dbReference>
<reference evidence="4 5" key="1">
    <citation type="submission" date="2014-04" db="EMBL/GenBank/DDBJ databases">
        <title>Draft genome sequence of Hydrogenovibrio marinus MH-110, a model organism for aerobic H2 metabolism.</title>
        <authorList>
            <person name="Cha H.J."/>
            <person name="Jo B.H."/>
            <person name="Hwang B.H."/>
        </authorList>
    </citation>
    <scope>NUCLEOTIDE SEQUENCE [LARGE SCALE GENOMIC DNA]</scope>
    <source>
        <strain evidence="4 5">MH-110</strain>
    </source>
</reference>
<feature type="region of interest" description="Disordered" evidence="1">
    <location>
        <begin position="45"/>
        <end position="109"/>
    </location>
</feature>
<evidence type="ECO:0000259" key="3">
    <source>
        <dbReference type="Pfam" id="PF02169"/>
    </source>
</evidence>
<feature type="compositionally biased region" description="Low complexity" evidence="1">
    <location>
        <begin position="73"/>
        <end position="87"/>
    </location>
</feature>
<dbReference type="STRING" id="28885.EI16_04230"/>
<accession>A0A066ZYT4</accession>
<keyword evidence="5" id="KW-1185">Reference proteome</keyword>
<evidence type="ECO:0000313" key="4">
    <source>
        <dbReference type="EMBL" id="KDN95516.1"/>
    </source>
</evidence>
<proteinExistence type="predicted"/>
<dbReference type="AlphaFoldDB" id="A0A066ZYT4"/>
<dbReference type="Proteomes" id="UP000027341">
    <property type="component" value="Unassembled WGS sequence"/>
</dbReference>
<dbReference type="Pfam" id="PF02169">
    <property type="entry name" value="LPP20"/>
    <property type="match status" value="1"/>
</dbReference>
<comment type="caution">
    <text evidence="4">The sequence shown here is derived from an EMBL/GenBank/DDBJ whole genome shotgun (WGS) entry which is preliminary data.</text>
</comment>
<dbReference type="RefSeq" id="WP_029909802.1">
    <property type="nucleotide sequence ID" value="NZ_AP020335.1"/>
</dbReference>
<organism evidence="4 5">
    <name type="scientific">Hydrogenovibrio marinus</name>
    <dbReference type="NCBI Taxonomy" id="28885"/>
    <lineage>
        <taxon>Bacteria</taxon>
        <taxon>Pseudomonadati</taxon>
        <taxon>Pseudomonadota</taxon>
        <taxon>Gammaproteobacteria</taxon>
        <taxon>Thiotrichales</taxon>
        <taxon>Piscirickettsiaceae</taxon>
        <taxon>Hydrogenovibrio</taxon>
    </lineage>
</organism>
<feature type="chain" id="PRO_5001632647" description="Lipoprotein LPP20-like domain-containing protein" evidence="2">
    <location>
        <begin position="20"/>
        <end position="230"/>
    </location>
</feature>
<keyword evidence="2" id="KW-0732">Signal</keyword>
<feature type="signal peptide" evidence="2">
    <location>
        <begin position="1"/>
        <end position="19"/>
    </location>
</feature>
<name>A0A066ZYT4_HYDMR</name>
<evidence type="ECO:0000313" key="5">
    <source>
        <dbReference type="Proteomes" id="UP000027341"/>
    </source>
</evidence>
<dbReference type="InterPro" id="IPR024952">
    <property type="entry name" value="LPP20-like_dom"/>
</dbReference>
<dbReference type="EMBL" id="JMIU01000001">
    <property type="protein sequence ID" value="KDN95516.1"/>
    <property type="molecule type" value="Genomic_DNA"/>
</dbReference>
<feature type="domain" description="Lipoprotein LPP20-like" evidence="3">
    <location>
        <begin position="105"/>
        <end position="186"/>
    </location>
</feature>
<gene>
    <name evidence="4" type="ORF">EI16_04230</name>
</gene>
<sequence>MKKQTLIMFIGLLGAALLAGCSSQPTVEPSQPAMAPVTPVVAQDSMSAKTDVTSSDDAAKAGDASKADDKAQSDQMKQAQSNQQSQPPRQPQLIKITGTGFGSESSYEGYTPGQRRLMAIRASKLDAYRSLAEQLYGVKIDSNTQMSTLTARNDNFRARVNAIVKGARVVSVTPMPDNNYETILEVYVDRGFFNNHFVYTNCPNGSCNQEPVEASNLCGNGYNCQTVDGR</sequence>
<protein>
    <recommendedName>
        <fullName evidence="3">Lipoprotein LPP20-like domain-containing protein</fullName>
    </recommendedName>
</protein>
<evidence type="ECO:0000256" key="2">
    <source>
        <dbReference type="SAM" id="SignalP"/>
    </source>
</evidence>
<feature type="compositionally biased region" description="Basic and acidic residues" evidence="1">
    <location>
        <begin position="57"/>
        <end position="72"/>
    </location>
</feature>
<evidence type="ECO:0000256" key="1">
    <source>
        <dbReference type="SAM" id="MobiDB-lite"/>
    </source>
</evidence>